<evidence type="ECO:0000256" key="2">
    <source>
        <dbReference type="SAM" id="MobiDB-lite"/>
    </source>
</evidence>
<reference evidence="3" key="2">
    <citation type="submission" date="2017-10" db="EMBL/GenBank/DDBJ databases">
        <title>Ladona fulva Genome sequencing and assembly.</title>
        <authorList>
            <person name="Murali S."/>
            <person name="Richards S."/>
            <person name="Bandaranaike D."/>
            <person name="Bellair M."/>
            <person name="Blankenburg K."/>
            <person name="Chao H."/>
            <person name="Dinh H."/>
            <person name="Doddapaneni H."/>
            <person name="Dugan-Rocha S."/>
            <person name="Elkadiri S."/>
            <person name="Gnanaolivu R."/>
            <person name="Hernandez B."/>
            <person name="Skinner E."/>
            <person name="Javaid M."/>
            <person name="Lee S."/>
            <person name="Li M."/>
            <person name="Ming W."/>
            <person name="Munidasa M."/>
            <person name="Muniz J."/>
            <person name="Nguyen L."/>
            <person name="Hughes D."/>
            <person name="Osuji N."/>
            <person name="Pu L.-L."/>
            <person name="Puazo M."/>
            <person name="Qu C."/>
            <person name="Quiroz J."/>
            <person name="Raj R."/>
            <person name="Weissenberger G."/>
            <person name="Xin Y."/>
            <person name="Zou X."/>
            <person name="Han Y."/>
            <person name="Worley K."/>
            <person name="Muzny D."/>
            <person name="Gibbs R."/>
        </authorList>
    </citation>
    <scope>NUCLEOTIDE SEQUENCE</scope>
    <source>
        <strain evidence="3">Sampled in the wild</strain>
    </source>
</reference>
<name>A0A8K0P4C4_LADFU</name>
<dbReference type="AlphaFoldDB" id="A0A8K0P4C4"/>
<comment type="caution">
    <text evidence="3">The sequence shown here is derived from an EMBL/GenBank/DDBJ whole genome shotgun (WGS) entry which is preliminary data.</text>
</comment>
<reference evidence="3" key="1">
    <citation type="submission" date="2013-04" db="EMBL/GenBank/DDBJ databases">
        <authorList>
            <person name="Qu J."/>
            <person name="Murali S.C."/>
            <person name="Bandaranaike D."/>
            <person name="Bellair M."/>
            <person name="Blankenburg K."/>
            <person name="Chao H."/>
            <person name="Dinh H."/>
            <person name="Doddapaneni H."/>
            <person name="Downs B."/>
            <person name="Dugan-Rocha S."/>
            <person name="Elkadiri S."/>
            <person name="Gnanaolivu R.D."/>
            <person name="Hernandez B."/>
            <person name="Javaid M."/>
            <person name="Jayaseelan J.C."/>
            <person name="Lee S."/>
            <person name="Li M."/>
            <person name="Ming W."/>
            <person name="Munidasa M."/>
            <person name="Muniz J."/>
            <person name="Nguyen L."/>
            <person name="Ongeri F."/>
            <person name="Osuji N."/>
            <person name="Pu L.-L."/>
            <person name="Puazo M."/>
            <person name="Qu C."/>
            <person name="Quiroz J."/>
            <person name="Raj R."/>
            <person name="Weissenberger G."/>
            <person name="Xin Y."/>
            <person name="Zou X."/>
            <person name="Han Y."/>
            <person name="Richards S."/>
            <person name="Worley K."/>
            <person name="Muzny D."/>
            <person name="Gibbs R."/>
        </authorList>
    </citation>
    <scope>NUCLEOTIDE SEQUENCE</scope>
    <source>
        <strain evidence="3">Sampled in the wild</strain>
    </source>
</reference>
<gene>
    <name evidence="3" type="ORF">J437_LFUL012983</name>
</gene>
<evidence type="ECO:0000313" key="3">
    <source>
        <dbReference type="EMBL" id="KAG8232627.1"/>
    </source>
</evidence>
<evidence type="ECO:0000256" key="1">
    <source>
        <dbReference type="SAM" id="Coils"/>
    </source>
</evidence>
<organism evidence="3 4">
    <name type="scientific">Ladona fulva</name>
    <name type="common">Scarce chaser dragonfly</name>
    <name type="synonym">Libellula fulva</name>
    <dbReference type="NCBI Taxonomy" id="123851"/>
    <lineage>
        <taxon>Eukaryota</taxon>
        <taxon>Metazoa</taxon>
        <taxon>Ecdysozoa</taxon>
        <taxon>Arthropoda</taxon>
        <taxon>Hexapoda</taxon>
        <taxon>Insecta</taxon>
        <taxon>Pterygota</taxon>
        <taxon>Palaeoptera</taxon>
        <taxon>Odonata</taxon>
        <taxon>Epiprocta</taxon>
        <taxon>Anisoptera</taxon>
        <taxon>Libelluloidea</taxon>
        <taxon>Libellulidae</taxon>
        <taxon>Ladona</taxon>
    </lineage>
</organism>
<keyword evidence="4" id="KW-1185">Reference proteome</keyword>
<evidence type="ECO:0000313" key="4">
    <source>
        <dbReference type="Proteomes" id="UP000792457"/>
    </source>
</evidence>
<accession>A0A8K0P4C4</accession>
<dbReference type="Proteomes" id="UP000792457">
    <property type="component" value="Unassembled WGS sequence"/>
</dbReference>
<proteinExistence type="predicted"/>
<feature type="compositionally biased region" description="Low complexity" evidence="2">
    <location>
        <begin position="304"/>
        <end position="316"/>
    </location>
</feature>
<dbReference type="EMBL" id="KZ308635">
    <property type="protein sequence ID" value="KAG8232627.1"/>
    <property type="molecule type" value="Genomic_DNA"/>
</dbReference>
<feature type="region of interest" description="Disordered" evidence="2">
    <location>
        <begin position="276"/>
        <end position="324"/>
    </location>
</feature>
<sequence length="337" mass="37208">MVLMEKGRIQMDTTDKVKKLQDTIRKLQLQNEQLRAQQFAKNGLIGTQVCDSSKETDTDPEIIPLNEIDLSDEQTWLYIPAKASASDPKIDIVAWLRRKAEGNNNVVKEPSNLLSERLMPVDHGDKQSIDTRTFTRPKKRIGVLSSLTSSSMPENLKREEKRVGGHDELSAMLQSAGLPIKGVLDSILQKHRKNPVVAADTVISTEDKLMKNGATNNKLNSTFVFQEKTVNVRQIPSPRRIGGLGSAGMKGSCPALDQTFEMPAPVKQASPLIRGRREMGSSPVLDSTFTLGKGSSPHSEEDCLSTTSDGSLSSSSRPMNVDDVQQMARLQEESKYY</sequence>
<keyword evidence="1" id="KW-0175">Coiled coil</keyword>
<feature type="coiled-coil region" evidence="1">
    <location>
        <begin position="10"/>
        <end position="37"/>
    </location>
</feature>
<protein>
    <submittedName>
        <fullName evidence="3">Uncharacterized protein</fullName>
    </submittedName>
</protein>
<dbReference type="OrthoDB" id="6347145at2759"/>